<name>A0A0M3JUK4_ANISI</name>
<dbReference type="SUPFAM" id="SSF56300">
    <property type="entry name" value="Metallo-dependent phosphatases"/>
    <property type="match status" value="1"/>
</dbReference>
<evidence type="ECO:0000256" key="3">
    <source>
        <dbReference type="ARBA" id="ARBA00022525"/>
    </source>
</evidence>
<dbReference type="GO" id="GO:0006685">
    <property type="term" value="P:sphingomyelin catabolic process"/>
    <property type="evidence" value="ECO:0007669"/>
    <property type="project" value="UniProtKB-UniRule"/>
</dbReference>
<comment type="catalytic activity">
    <reaction evidence="11">
        <text>a sphingomyelin + H2O = phosphocholine + an N-acylsphing-4-enine + H(+)</text>
        <dbReference type="Rhea" id="RHEA:19253"/>
        <dbReference type="ChEBI" id="CHEBI:15377"/>
        <dbReference type="ChEBI" id="CHEBI:15378"/>
        <dbReference type="ChEBI" id="CHEBI:17636"/>
        <dbReference type="ChEBI" id="CHEBI:52639"/>
        <dbReference type="ChEBI" id="CHEBI:295975"/>
        <dbReference type="EC" id="3.1.4.12"/>
    </reaction>
    <physiologicalReaction direction="left-to-right" evidence="11">
        <dbReference type="Rhea" id="RHEA:19254"/>
    </physiologicalReaction>
</comment>
<evidence type="ECO:0000256" key="11">
    <source>
        <dbReference type="ARBA" id="ARBA00047268"/>
    </source>
</evidence>
<evidence type="ECO:0000256" key="14">
    <source>
        <dbReference type="PIRSR" id="PIRSR000948-2"/>
    </source>
</evidence>
<dbReference type="Pfam" id="PF00149">
    <property type="entry name" value="Metallophos"/>
    <property type="match status" value="1"/>
</dbReference>
<protein>
    <recommendedName>
        <fullName evidence="12">Sphingomyelin phosphodiesterase</fullName>
        <ecNumber evidence="12">3.1.4.12</ecNumber>
    </recommendedName>
</protein>
<dbReference type="InterPro" id="IPR008139">
    <property type="entry name" value="SaposinB_dom"/>
</dbReference>
<feature type="disulfide bond" evidence="14">
    <location>
        <begin position="152"/>
        <end position="175"/>
    </location>
</feature>
<feature type="binding site" evidence="13">
    <location>
        <position position="131"/>
    </location>
    <ligand>
        <name>Zn(2+)</name>
        <dbReference type="ChEBI" id="CHEBI:29105"/>
        <label>1</label>
    </ligand>
</feature>
<evidence type="ECO:0000256" key="2">
    <source>
        <dbReference type="ARBA" id="ARBA00008234"/>
    </source>
</evidence>
<dbReference type="Proteomes" id="UP000267096">
    <property type="component" value="Unassembled WGS sequence"/>
</dbReference>
<gene>
    <name evidence="16" type="ORF">ASIM_LOCUS11334</name>
</gene>
<evidence type="ECO:0000256" key="5">
    <source>
        <dbReference type="ARBA" id="ARBA00022729"/>
    </source>
</evidence>
<evidence type="ECO:0000256" key="10">
    <source>
        <dbReference type="ARBA" id="ARBA00023295"/>
    </source>
</evidence>
<evidence type="ECO:0000313" key="17">
    <source>
        <dbReference type="Proteomes" id="UP000267096"/>
    </source>
</evidence>
<feature type="binding site" evidence="13">
    <location>
        <position position="410"/>
    </location>
    <ligand>
        <name>Zn(2+)</name>
        <dbReference type="ChEBI" id="CHEBI:29105"/>
        <label>1</label>
    </ligand>
</feature>
<evidence type="ECO:0000256" key="9">
    <source>
        <dbReference type="ARBA" id="ARBA00023180"/>
    </source>
</evidence>
<dbReference type="AlphaFoldDB" id="A0A0M3JUK4"/>
<feature type="binding site" evidence="13">
    <location>
        <position position="203"/>
    </location>
    <ligand>
        <name>Zn(2+)</name>
        <dbReference type="ChEBI" id="CHEBI:29105"/>
        <label>2</label>
    </ligand>
</feature>
<keyword evidence="8 14" id="KW-1015">Disulfide bond</keyword>
<dbReference type="WBParaSite" id="ASIM_0001186801-mRNA-1">
    <property type="protein sequence ID" value="ASIM_0001186801-mRNA-1"/>
    <property type="gene ID" value="ASIM_0001186801"/>
</dbReference>
<dbReference type="EMBL" id="UYRR01031060">
    <property type="protein sequence ID" value="VDK44832.1"/>
    <property type="molecule type" value="Genomic_DNA"/>
</dbReference>
<evidence type="ECO:0000256" key="12">
    <source>
        <dbReference type="PIRNR" id="PIRNR000948"/>
    </source>
</evidence>
<feature type="disulfide bond" evidence="14">
    <location>
        <begin position="18"/>
        <end position="83"/>
    </location>
</feature>
<organism evidence="18">
    <name type="scientific">Anisakis simplex</name>
    <name type="common">Herring worm</name>
    <dbReference type="NCBI Taxonomy" id="6269"/>
    <lineage>
        <taxon>Eukaryota</taxon>
        <taxon>Metazoa</taxon>
        <taxon>Ecdysozoa</taxon>
        <taxon>Nematoda</taxon>
        <taxon>Chromadorea</taxon>
        <taxon>Rhabditida</taxon>
        <taxon>Spirurina</taxon>
        <taxon>Ascaridomorpha</taxon>
        <taxon>Ascaridoidea</taxon>
        <taxon>Anisakidae</taxon>
        <taxon>Anisakis</taxon>
        <taxon>Anisakis simplex complex</taxon>
    </lineage>
</organism>
<evidence type="ECO:0000256" key="1">
    <source>
        <dbReference type="ARBA" id="ARBA00004613"/>
    </source>
</evidence>
<dbReference type="SUPFAM" id="SSF47862">
    <property type="entry name" value="Saposin"/>
    <property type="match status" value="1"/>
</dbReference>
<comment type="function">
    <text evidence="12">Converts sphingomyelin to ceramide.</text>
</comment>
<evidence type="ECO:0000313" key="18">
    <source>
        <dbReference type="WBParaSite" id="ASIM_0001186801-mRNA-1"/>
    </source>
</evidence>
<dbReference type="GO" id="GO:0005764">
    <property type="term" value="C:lysosome"/>
    <property type="evidence" value="ECO:0007669"/>
    <property type="project" value="TreeGrafter"/>
</dbReference>
<keyword evidence="4 13" id="KW-0479">Metal-binding</keyword>
<dbReference type="OrthoDB" id="282973at2759"/>
<reference evidence="16 17" key="2">
    <citation type="submission" date="2018-11" db="EMBL/GenBank/DDBJ databases">
        <authorList>
            <consortium name="Pathogen Informatics"/>
        </authorList>
    </citation>
    <scope>NUCLEOTIDE SEQUENCE [LARGE SCALE GENOMIC DNA]</scope>
</reference>
<evidence type="ECO:0000256" key="6">
    <source>
        <dbReference type="ARBA" id="ARBA00022801"/>
    </source>
</evidence>
<accession>A0A0M3JUK4</accession>
<evidence type="ECO:0000259" key="15">
    <source>
        <dbReference type="PROSITE" id="PS50015"/>
    </source>
</evidence>
<dbReference type="GO" id="GO:0046513">
    <property type="term" value="P:ceramide biosynthetic process"/>
    <property type="evidence" value="ECO:0007669"/>
    <property type="project" value="TreeGrafter"/>
</dbReference>
<keyword evidence="17" id="KW-1185">Reference proteome</keyword>
<feature type="binding site" evidence="13">
    <location>
        <position position="243"/>
    </location>
    <ligand>
        <name>Zn(2+)</name>
        <dbReference type="ChEBI" id="CHEBI:29105"/>
        <label>2</label>
    </ligand>
</feature>
<evidence type="ECO:0000256" key="7">
    <source>
        <dbReference type="ARBA" id="ARBA00022833"/>
    </source>
</evidence>
<dbReference type="InterPro" id="IPR004843">
    <property type="entry name" value="Calcineurin-like_PHP"/>
</dbReference>
<evidence type="ECO:0000313" key="16">
    <source>
        <dbReference type="EMBL" id="VDK44832.1"/>
    </source>
</evidence>
<keyword evidence="9" id="KW-0325">Glycoprotein</keyword>
<evidence type="ECO:0000256" key="4">
    <source>
        <dbReference type="ARBA" id="ARBA00022723"/>
    </source>
</evidence>
<keyword evidence="10 12" id="KW-0326">Glycosidase</keyword>
<feature type="disulfide bond" evidence="14">
    <location>
        <begin position="146"/>
        <end position="151"/>
    </location>
</feature>
<comment type="subcellular location">
    <subcellularLocation>
        <location evidence="1">Secreted</location>
    </subcellularLocation>
</comment>
<dbReference type="GO" id="GO:0061750">
    <property type="term" value="F:acid sphingomyelin phosphodiesterase activity"/>
    <property type="evidence" value="ECO:0007669"/>
    <property type="project" value="TreeGrafter"/>
</dbReference>
<feature type="binding site" evidence="13">
    <location>
        <position position="133"/>
    </location>
    <ligand>
        <name>Zn(2+)</name>
        <dbReference type="ChEBI" id="CHEBI:29105"/>
        <label>1</label>
    </ligand>
</feature>
<comment type="similarity">
    <text evidence="2 12">Belongs to the acid sphingomyelinase family.</text>
</comment>
<feature type="binding site" evidence="13">
    <location>
        <position position="203"/>
    </location>
    <ligand>
        <name>Zn(2+)</name>
        <dbReference type="ChEBI" id="CHEBI:29105"/>
        <label>1</label>
    </ligand>
</feature>
<evidence type="ECO:0000256" key="8">
    <source>
        <dbReference type="ARBA" id="ARBA00023157"/>
    </source>
</evidence>
<dbReference type="EC" id="3.1.4.12" evidence="12"/>
<reference evidence="18" key="1">
    <citation type="submission" date="2017-02" db="UniProtKB">
        <authorList>
            <consortium name="WormBaseParasite"/>
        </authorList>
    </citation>
    <scope>IDENTIFICATION</scope>
</reference>
<feature type="domain" description="Saposin B-type" evidence="15">
    <location>
        <begin position="11"/>
        <end position="94"/>
    </location>
</feature>
<dbReference type="GO" id="GO:0016798">
    <property type="term" value="F:hydrolase activity, acting on glycosyl bonds"/>
    <property type="evidence" value="ECO:0007669"/>
    <property type="project" value="UniProtKB-KW"/>
</dbReference>
<evidence type="ECO:0000256" key="13">
    <source>
        <dbReference type="PIRSR" id="PIRSR000948-1"/>
    </source>
</evidence>
<dbReference type="InterPro" id="IPR029052">
    <property type="entry name" value="Metallo-depent_PP-like"/>
</dbReference>
<dbReference type="GO" id="GO:0016020">
    <property type="term" value="C:membrane"/>
    <property type="evidence" value="ECO:0007669"/>
    <property type="project" value="GOC"/>
</dbReference>
<dbReference type="InterPro" id="IPR041805">
    <property type="entry name" value="ASMase/PPN1_MPP"/>
</dbReference>
<dbReference type="InterPro" id="IPR011001">
    <property type="entry name" value="Saposin-like"/>
</dbReference>
<keyword evidence="6 12" id="KW-0378">Hydrolase</keyword>
<dbReference type="PIRSF" id="PIRSF000948">
    <property type="entry name" value="Sphingomy_PDE"/>
    <property type="match status" value="1"/>
</dbReference>
<keyword evidence="7 13" id="KW-0862">Zinc</keyword>
<dbReference type="Gene3D" id="3.60.21.10">
    <property type="match status" value="1"/>
</dbReference>
<feature type="binding site" evidence="13">
    <location>
        <position position="408"/>
    </location>
    <ligand>
        <name>Zn(2+)</name>
        <dbReference type="ChEBI" id="CHEBI:29105"/>
        <label>2</label>
    </ligand>
</feature>
<sequence length="606" mass="69829">MTFSSRSTVENTVECLGCKAAVEAFRFIYGRNATRDALIDIASYVCEHFVKKETVVCYGMAAQFREEILFVIDKLILQPDRLCGFFLEGCGNPFDPFSQWNITIPLKPNGTNYPIYPSLKKDNLRILQISDLHIDLNYTPGAVANCNKPLCCQSDSITNGSKKNEAGYWGTQASCDVPYWTIRHMLQHLNETQKFDYIMLSGDYMSHLDWAYTKKDHLDILINLTATLDEYFPETPIYWTLGNHEGVPVNSFAPHFIPERFQPQWLYNQLQKSQRRWVDKTALKSISYRGSFTVQLFDGLRLISLNTANTSAMTGYGGLLPVNMLNFTFVESYRSLLLSWLYINETDPDGTLSWLVNELIRAENDGQYVHILSHIPPGNSECLEGWARNYYLIVNRFAETIKAQFFGHIHIDSFTVFFEDLNDDATLPTNVLFASPSVTTFSGLNPAFRIYEVEAGMQYRVVDYSTYFLNLSKTSAKRDPEWELLYTAKTEYNLVDLSPSSWNRLISRIDLEPSIFNKFLKNSVRRDDYTCEGKCRHELLCALRSGHHNETSLCSHIGQQYFKFNAYQLNDKRSLNAEQITSRRHFAKCFRSRALRRLFTIPAFSQ</sequence>
<keyword evidence="3" id="KW-0964">Secreted</keyword>
<feature type="binding site" evidence="13">
    <location>
        <position position="374"/>
    </location>
    <ligand>
        <name>Zn(2+)</name>
        <dbReference type="ChEBI" id="CHEBI:29105"/>
        <label>2</label>
    </ligand>
</feature>
<keyword evidence="5" id="KW-0732">Signal</keyword>
<feature type="disulfide bond" evidence="14">
    <location>
        <begin position="531"/>
        <end position="535"/>
    </location>
</feature>
<comment type="cofactor">
    <cofactor evidence="13">
        <name>Zn(2+)</name>
        <dbReference type="ChEBI" id="CHEBI:29105"/>
    </cofactor>
    <text evidence="13">Binds 2 Zn(2+) ions per subunit.</text>
</comment>
<dbReference type="Pfam" id="PF19272">
    <property type="entry name" value="ASMase_C"/>
    <property type="match status" value="1"/>
</dbReference>
<dbReference type="InterPro" id="IPR011160">
    <property type="entry name" value="Sphingomy_PDE"/>
</dbReference>
<feature type="disulfide bond" evidence="14">
    <location>
        <begin position="15"/>
        <end position="90"/>
    </location>
</feature>
<dbReference type="PROSITE" id="PS50015">
    <property type="entry name" value="SAP_B"/>
    <property type="match status" value="1"/>
</dbReference>
<dbReference type="GO" id="GO:0046872">
    <property type="term" value="F:metal ion binding"/>
    <property type="evidence" value="ECO:0007669"/>
    <property type="project" value="UniProtKB-KW"/>
</dbReference>
<dbReference type="CDD" id="cd00842">
    <property type="entry name" value="MPP_ASMase"/>
    <property type="match status" value="1"/>
</dbReference>
<feature type="disulfide bond" evidence="14">
    <location>
        <begin position="46"/>
        <end position="57"/>
    </location>
</feature>
<dbReference type="PANTHER" id="PTHR10340">
    <property type="entry name" value="SPHINGOMYELIN PHOSPHODIESTERASE"/>
    <property type="match status" value="1"/>
</dbReference>
<dbReference type="PANTHER" id="PTHR10340:SF34">
    <property type="entry name" value="SPHINGOMYELIN PHOSPHODIESTERASE"/>
    <property type="match status" value="1"/>
</dbReference>
<dbReference type="GO" id="GO:0005615">
    <property type="term" value="C:extracellular space"/>
    <property type="evidence" value="ECO:0007669"/>
    <property type="project" value="TreeGrafter"/>
</dbReference>
<dbReference type="InterPro" id="IPR045473">
    <property type="entry name" value="ASM_C"/>
</dbReference>
<proteinExistence type="inferred from homology"/>